<keyword evidence="5" id="KW-0732">Signal</keyword>
<dbReference type="Gene3D" id="3.30.465.10">
    <property type="match status" value="1"/>
</dbReference>
<keyword evidence="3" id="KW-0274">FAD</keyword>
<keyword evidence="2" id="KW-0285">Flavoprotein</keyword>
<comment type="similarity">
    <text evidence="1">Belongs to the oxygen-dependent FAD-linked oxidoreductase family.</text>
</comment>
<name>A0AA39ZVN0_9PEZI</name>
<protein>
    <recommendedName>
        <fullName evidence="6">FAD-binding PCMH-type domain-containing protein</fullName>
    </recommendedName>
</protein>
<sequence>MVRSSTVLSALAVAVSTASASASQACKLIERSISNATAVSYPSFLNSPQFNVSTAHWFLSSSQRPTCVVEAGNVNDVSAALRAVGTNRTRFAVMSGGHASNPGFSSTDGVHIALNRLNHVILSADKKTVELGFGQTWTEVFDKLEGSGVNVVGGRVEGPGVGGFSLGGGYSWKTNQYGLAVDTVISYTLVLPDGKITEVTKDNPDLFFALKGGMNRFGIVTSAVYRTHPQPAKVYGGYGIYPSTSVPAILAATQKFYDQGFNDAKTQIVTTLAGTSLGVQSLVIFFHDGPEKPALFKLFDGIPAILNTNRAWSFSKYAKSIPSDLAQLINIRGAFATFSTSSLTRRFLAAIRNETEFFTGILAEHGGTTINYDIEPFTNFGQFAVESAYPHAHSPLPLNLYFTWLHRTDDDFWHSQMRASIERLKAVAIDEDIYNAALFTQYPNYALAGATSEELYGSKNAARLRSIRDQIDPTRIMNLAGGFDI</sequence>
<dbReference type="PROSITE" id="PS51257">
    <property type="entry name" value="PROKAR_LIPOPROTEIN"/>
    <property type="match status" value="1"/>
</dbReference>
<evidence type="ECO:0000256" key="2">
    <source>
        <dbReference type="ARBA" id="ARBA00022630"/>
    </source>
</evidence>
<dbReference type="InterPro" id="IPR036318">
    <property type="entry name" value="FAD-bd_PCMH-like_sf"/>
</dbReference>
<dbReference type="AlphaFoldDB" id="A0AA39ZVN0"/>
<feature type="domain" description="FAD-binding PCMH-type" evidence="6">
    <location>
        <begin position="61"/>
        <end position="230"/>
    </location>
</feature>
<evidence type="ECO:0000256" key="5">
    <source>
        <dbReference type="SAM" id="SignalP"/>
    </source>
</evidence>
<dbReference type="Proteomes" id="UP001172102">
    <property type="component" value="Unassembled WGS sequence"/>
</dbReference>
<keyword evidence="8" id="KW-1185">Reference proteome</keyword>
<keyword evidence="4" id="KW-0560">Oxidoreductase</keyword>
<comment type="caution">
    <text evidence="7">The sequence shown here is derived from an EMBL/GenBank/DDBJ whole genome shotgun (WGS) entry which is preliminary data.</text>
</comment>
<gene>
    <name evidence="7" type="ORF">B0H67DRAFT_544760</name>
</gene>
<dbReference type="InterPro" id="IPR016169">
    <property type="entry name" value="FAD-bd_PCMH_sub2"/>
</dbReference>
<evidence type="ECO:0000259" key="6">
    <source>
        <dbReference type="PROSITE" id="PS51387"/>
    </source>
</evidence>
<dbReference type="PANTHER" id="PTHR42973">
    <property type="entry name" value="BINDING OXIDOREDUCTASE, PUTATIVE (AFU_ORTHOLOGUE AFUA_1G17690)-RELATED"/>
    <property type="match status" value="1"/>
</dbReference>
<evidence type="ECO:0000256" key="3">
    <source>
        <dbReference type="ARBA" id="ARBA00022827"/>
    </source>
</evidence>
<dbReference type="InterPro" id="IPR016166">
    <property type="entry name" value="FAD-bd_PCMH"/>
</dbReference>
<evidence type="ECO:0000256" key="4">
    <source>
        <dbReference type="ARBA" id="ARBA00023002"/>
    </source>
</evidence>
<dbReference type="InterPro" id="IPR006094">
    <property type="entry name" value="Oxid_FAD_bind_N"/>
</dbReference>
<dbReference type="GO" id="GO:0071949">
    <property type="term" value="F:FAD binding"/>
    <property type="evidence" value="ECO:0007669"/>
    <property type="project" value="InterPro"/>
</dbReference>
<dbReference type="SUPFAM" id="SSF56176">
    <property type="entry name" value="FAD-binding/transporter-associated domain-like"/>
    <property type="match status" value="1"/>
</dbReference>
<proteinExistence type="inferred from homology"/>
<dbReference type="Pfam" id="PF01565">
    <property type="entry name" value="FAD_binding_4"/>
    <property type="match status" value="1"/>
</dbReference>
<dbReference type="InterPro" id="IPR050416">
    <property type="entry name" value="FAD-linked_Oxidoreductase"/>
</dbReference>
<feature type="chain" id="PRO_5041373662" description="FAD-binding PCMH-type domain-containing protein" evidence="5">
    <location>
        <begin position="21"/>
        <end position="485"/>
    </location>
</feature>
<evidence type="ECO:0000313" key="7">
    <source>
        <dbReference type="EMBL" id="KAK0704397.1"/>
    </source>
</evidence>
<evidence type="ECO:0000313" key="8">
    <source>
        <dbReference type="Proteomes" id="UP001172102"/>
    </source>
</evidence>
<dbReference type="PROSITE" id="PS51387">
    <property type="entry name" value="FAD_PCMH"/>
    <property type="match status" value="1"/>
</dbReference>
<accession>A0AA39ZVN0</accession>
<dbReference type="GO" id="GO:0016491">
    <property type="term" value="F:oxidoreductase activity"/>
    <property type="evidence" value="ECO:0007669"/>
    <property type="project" value="UniProtKB-KW"/>
</dbReference>
<feature type="signal peptide" evidence="5">
    <location>
        <begin position="1"/>
        <end position="20"/>
    </location>
</feature>
<reference evidence="7" key="1">
    <citation type="submission" date="2023-06" db="EMBL/GenBank/DDBJ databases">
        <title>Genome-scale phylogeny and comparative genomics of the fungal order Sordariales.</title>
        <authorList>
            <consortium name="Lawrence Berkeley National Laboratory"/>
            <person name="Hensen N."/>
            <person name="Bonometti L."/>
            <person name="Westerberg I."/>
            <person name="Brannstrom I.O."/>
            <person name="Guillou S."/>
            <person name="Cros-Aarteil S."/>
            <person name="Calhoun S."/>
            <person name="Haridas S."/>
            <person name="Kuo A."/>
            <person name="Mondo S."/>
            <person name="Pangilinan J."/>
            <person name="Riley R."/>
            <person name="Labutti K."/>
            <person name="Andreopoulos B."/>
            <person name="Lipzen A."/>
            <person name="Chen C."/>
            <person name="Yanf M."/>
            <person name="Daum C."/>
            <person name="Ng V."/>
            <person name="Clum A."/>
            <person name="Steindorff A."/>
            <person name="Ohm R."/>
            <person name="Martin F."/>
            <person name="Silar P."/>
            <person name="Natvig D."/>
            <person name="Lalanne C."/>
            <person name="Gautier V."/>
            <person name="Ament-Velasquez S.L."/>
            <person name="Kruys A."/>
            <person name="Hutchinson M.I."/>
            <person name="Powell A.J."/>
            <person name="Barry K."/>
            <person name="Miller A.N."/>
            <person name="Grigoriev I.V."/>
            <person name="Debuchy R."/>
            <person name="Gladieux P."/>
            <person name="Thoren M.H."/>
            <person name="Johannesson H."/>
        </authorList>
    </citation>
    <scope>NUCLEOTIDE SEQUENCE</scope>
    <source>
        <strain evidence="7">SMH4607-1</strain>
    </source>
</reference>
<dbReference type="EMBL" id="JAUKUA010000007">
    <property type="protein sequence ID" value="KAK0704397.1"/>
    <property type="molecule type" value="Genomic_DNA"/>
</dbReference>
<organism evidence="7 8">
    <name type="scientific">Lasiosphaeris hirsuta</name>
    <dbReference type="NCBI Taxonomy" id="260670"/>
    <lineage>
        <taxon>Eukaryota</taxon>
        <taxon>Fungi</taxon>
        <taxon>Dikarya</taxon>
        <taxon>Ascomycota</taxon>
        <taxon>Pezizomycotina</taxon>
        <taxon>Sordariomycetes</taxon>
        <taxon>Sordariomycetidae</taxon>
        <taxon>Sordariales</taxon>
        <taxon>Lasiosphaeriaceae</taxon>
        <taxon>Lasiosphaeris</taxon>
    </lineage>
</organism>
<dbReference type="PANTHER" id="PTHR42973:SF13">
    <property type="entry name" value="FAD-BINDING PCMH-TYPE DOMAIN-CONTAINING PROTEIN"/>
    <property type="match status" value="1"/>
</dbReference>
<evidence type="ECO:0000256" key="1">
    <source>
        <dbReference type="ARBA" id="ARBA00005466"/>
    </source>
</evidence>